<protein>
    <submittedName>
        <fullName evidence="1">Uncharacterized protein</fullName>
    </submittedName>
</protein>
<proteinExistence type="predicted"/>
<evidence type="ECO:0000313" key="2">
    <source>
        <dbReference type="Proteomes" id="UP001430356"/>
    </source>
</evidence>
<comment type="caution">
    <text evidence="1">The sequence shown here is derived from an EMBL/GenBank/DDBJ whole genome shotgun (WGS) entry which is preliminary data.</text>
</comment>
<sequence>MYALHTTRLNPSMMFDALRAYRGVYRNVSDGCGWDEPLPFLTPNAIQAYKRVTEALLRNSWYPAAPPILATYKEQDYDVVVFIDASSAGWAAVDRDKDGRLRYHQQRWTVNLGPVTPHAARAQDAQEAQQDPFQARHSAHAEPTAIWRYLEYRQAKGELEPGMRVAMVTDHMPIVAAQRKHNGFGGIGRGYHLEVLFRYVNDLYHNENIHVVFFHVKGIYNPADYYSRNFGARYSSGVVTGAASTALPLLEACFSPMCSAPEERAFCGDRW</sequence>
<dbReference type="Proteomes" id="UP001430356">
    <property type="component" value="Unassembled WGS sequence"/>
</dbReference>
<dbReference type="AlphaFoldDB" id="A0AAW0EXH3"/>
<keyword evidence="2" id="KW-1185">Reference proteome</keyword>
<organism evidence="1 2">
    <name type="scientific">Novymonas esmeraldas</name>
    <dbReference type="NCBI Taxonomy" id="1808958"/>
    <lineage>
        <taxon>Eukaryota</taxon>
        <taxon>Discoba</taxon>
        <taxon>Euglenozoa</taxon>
        <taxon>Kinetoplastea</taxon>
        <taxon>Metakinetoplastina</taxon>
        <taxon>Trypanosomatida</taxon>
        <taxon>Trypanosomatidae</taxon>
        <taxon>Novymonas</taxon>
    </lineage>
</organism>
<accession>A0AAW0EXH3</accession>
<gene>
    <name evidence="1" type="ORF">NESM_000834300</name>
</gene>
<evidence type="ECO:0000313" key="1">
    <source>
        <dbReference type="EMBL" id="KAK7198703.1"/>
    </source>
</evidence>
<name>A0AAW0EXH3_9TRYP</name>
<reference evidence="1 2" key="1">
    <citation type="journal article" date="2021" name="MBio">
        <title>A New Model Trypanosomatid, Novymonas esmeraldas: Genomic Perception of Its 'Candidatus Pandoraea novymonadis' Endosymbiont.</title>
        <authorList>
            <person name="Zakharova A."/>
            <person name="Saura A."/>
            <person name="Butenko A."/>
            <person name="Podesvova L."/>
            <person name="Warmusova S."/>
            <person name="Kostygov A.Y."/>
            <person name="Nenarokova A."/>
            <person name="Lukes J."/>
            <person name="Opperdoes F.R."/>
            <person name="Yurchenko V."/>
        </authorList>
    </citation>
    <scope>NUCLEOTIDE SEQUENCE [LARGE SCALE GENOMIC DNA]</scope>
    <source>
        <strain evidence="1 2">E262AT.01</strain>
    </source>
</reference>
<dbReference type="EMBL" id="JAECZO010000168">
    <property type="protein sequence ID" value="KAK7198703.1"/>
    <property type="molecule type" value="Genomic_DNA"/>
</dbReference>